<sequence length="205" mass="22549">MEAVNKETKASYQPLNKLDDGEDLSASKNARLLPRLLPQFSSRFESHVESLEIGTGGGSGQLIIATRAGLFAKALRWREPGSVRFTAWKVGPEKDEERDDKKKKKCEKSSETGGLRNEGTHEEEDGDVEQTDTANCQVASTCTQDCSVGIGKLEAKIWTRLAERKLGNVLRGADGKEYRCVTQHRILVHDVTCLSIVVSLPMSSS</sequence>
<reference evidence="2 3" key="1">
    <citation type="submission" date="2017-11" db="EMBL/GenBank/DDBJ databases">
        <title>Comparative genomics of Botrytis spp.</title>
        <authorList>
            <person name="Valero-Jimenez C.A."/>
            <person name="Tapia P."/>
            <person name="Veloso J."/>
            <person name="Silva-Moreno E."/>
            <person name="Staats M."/>
            <person name="Valdes J.H."/>
            <person name="Van Kan J.A.L."/>
        </authorList>
    </citation>
    <scope>NUCLEOTIDE SEQUENCE [LARGE SCALE GENOMIC DNA]</scope>
    <source>
        <strain evidence="2 3">MUCL2830</strain>
    </source>
</reference>
<gene>
    <name evidence="2" type="ORF">BOTCAL_0001g00650</name>
</gene>
<feature type="region of interest" description="Disordered" evidence="1">
    <location>
        <begin position="1"/>
        <end position="24"/>
    </location>
</feature>
<organism evidence="2 3">
    <name type="scientific">Botryotinia calthae</name>
    <dbReference type="NCBI Taxonomy" id="38488"/>
    <lineage>
        <taxon>Eukaryota</taxon>
        <taxon>Fungi</taxon>
        <taxon>Dikarya</taxon>
        <taxon>Ascomycota</taxon>
        <taxon>Pezizomycotina</taxon>
        <taxon>Leotiomycetes</taxon>
        <taxon>Helotiales</taxon>
        <taxon>Sclerotiniaceae</taxon>
        <taxon>Botryotinia</taxon>
    </lineage>
</organism>
<keyword evidence="3" id="KW-1185">Reference proteome</keyword>
<evidence type="ECO:0000313" key="3">
    <source>
        <dbReference type="Proteomes" id="UP000297299"/>
    </source>
</evidence>
<dbReference type="OrthoDB" id="3470719at2759"/>
<dbReference type="Proteomes" id="UP000297299">
    <property type="component" value="Unassembled WGS sequence"/>
</dbReference>
<comment type="caution">
    <text evidence="2">The sequence shown here is derived from an EMBL/GenBank/DDBJ whole genome shotgun (WGS) entry which is preliminary data.</text>
</comment>
<feature type="region of interest" description="Disordered" evidence="1">
    <location>
        <begin position="92"/>
        <end position="131"/>
    </location>
</feature>
<dbReference type="AlphaFoldDB" id="A0A4Y8DKD0"/>
<proteinExistence type="predicted"/>
<protein>
    <submittedName>
        <fullName evidence="2">Uncharacterized protein</fullName>
    </submittedName>
</protein>
<feature type="compositionally biased region" description="Acidic residues" evidence="1">
    <location>
        <begin position="121"/>
        <end position="130"/>
    </location>
</feature>
<accession>A0A4Y8DKD0</accession>
<name>A0A4Y8DKD0_9HELO</name>
<evidence type="ECO:0000313" key="2">
    <source>
        <dbReference type="EMBL" id="TEY87538.1"/>
    </source>
</evidence>
<dbReference type="EMBL" id="PHWZ01000001">
    <property type="protein sequence ID" value="TEY87538.1"/>
    <property type="molecule type" value="Genomic_DNA"/>
</dbReference>
<evidence type="ECO:0000256" key="1">
    <source>
        <dbReference type="SAM" id="MobiDB-lite"/>
    </source>
</evidence>